<dbReference type="eggNOG" id="COG3034">
    <property type="taxonomic scope" value="Bacteria"/>
</dbReference>
<dbReference type="Proteomes" id="UP000016368">
    <property type="component" value="Unassembled WGS sequence"/>
</dbReference>
<dbReference type="AlphaFoldDB" id="F3KTU8"/>
<dbReference type="InterPro" id="IPR005490">
    <property type="entry name" value="LD_TPept_cat_dom"/>
</dbReference>
<feature type="signal peptide" evidence="8">
    <location>
        <begin position="1"/>
        <end position="32"/>
    </location>
</feature>
<dbReference type="UniPathway" id="UPA00219"/>
<dbReference type="RefSeq" id="WP_006297941.1">
    <property type="nucleotide sequence ID" value="NZ_AEGR01000057.1"/>
</dbReference>
<evidence type="ECO:0000256" key="2">
    <source>
        <dbReference type="ARBA" id="ARBA00005992"/>
    </source>
</evidence>
<dbReference type="Gene3D" id="2.40.440.10">
    <property type="entry name" value="L,D-transpeptidase catalytic domain-like"/>
    <property type="match status" value="1"/>
</dbReference>
<dbReference type="PROSITE" id="PS52029">
    <property type="entry name" value="LD_TPASE"/>
    <property type="match status" value="1"/>
</dbReference>
<accession>F3KTU8</accession>
<evidence type="ECO:0000256" key="1">
    <source>
        <dbReference type="ARBA" id="ARBA00004752"/>
    </source>
</evidence>
<gene>
    <name evidence="10" type="ORF">HGR_09398</name>
</gene>
<proteinExistence type="inferred from homology"/>
<dbReference type="SUPFAM" id="SSF54427">
    <property type="entry name" value="NTF2-like"/>
    <property type="match status" value="1"/>
</dbReference>
<dbReference type="GO" id="GO:0008360">
    <property type="term" value="P:regulation of cell shape"/>
    <property type="evidence" value="ECO:0007669"/>
    <property type="project" value="UniProtKB-UniRule"/>
</dbReference>
<evidence type="ECO:0000313" key="11">
    <source>
        <dbReference type="Proteomes" id="UP000016368"/>
    </source>
</evidence>
<comment type="pathway">
    <text evidence="1 7">Cell wall biogenesis; peptidoglycan biosynthesis.</text>
</comment>
<dbReference type="InterPro" id="IPR056203">
    <property type="entry name" value="Cds6_C"/>
</dbReference>
<dbReference type="InterPro" id="IPR038063">
    <property type="entry name" value="Transpep_catalytic_dom"/>
</dbReference>
<keyword evidence="3" id="KW-0808">Transferase</keyword>
<comment type="caution">
    <text evidence="10">The sequence shown here is derived from an EMBL/GenBank/DDBJ whole genome shotgun (WGS) entry which is preliminary data.</text>
</comment>
<keyword evidence="11" id="KW-1185">Reference proteome</keyword>
<evidence type="ECO:0000256" key="5">
    <source>
        <dbReference type="ARBA" id="ARBA00022984"/>
    </source>
</evidence>
<keyword evidence="5 7" id="KW-0573">Peptidoglycan synthesis</keyword>
<dbReference type="CDD" id="cd16913">
    <property type="entry name" value="YkuD_like"/>
    <property type="match status" value="1"/>
</dbReference>
<dbReference type="GO" id="GO:0071555">
    <property type="term" value="P:cell wall organization"/>
    <property type="evidence" value="ECO:0007669"/>
    <property type="project" value="UniProtKB-UniRule"/>
</dbReference>
<dbReference type="GO" id="GO:0009252">
    <property type="term" value="P:peptidoglycan biosynthetic process"/>
    <property type="evidence" value="ECO:0007669"/>
    <property type="project" value="UniProtKB-UniPathway"/>
</dbReference>
<evidence type="ECO:0000256" key="3">
    <source>
        <dbReference type="ARBA" id="ARBA00022679"/>
    </source>
</evidence>
<evidence type="ECO:0000256" key="8">
    <source>
        <dbReference type="SAM" id="SignalP"/>
    </source>
</evidence>
<reference evidence="10 11" key="1">
    <citation type="journal article" date="2011" name="EMBO J.">
        <title>Structural diversity of bacterial flagellar motors.</title>
        <authorList>
            <person name="Chen S."/>
            <person name="Beeby M."/>
            <person name="Murphy G.E."/>
            <person name="Leadbetter J.R."/>
            <person name="Hendrixson D.R."/>
            <person name="Briegel A."/>
            <person name="Li Z."/>
            <person name="Shi J."/>
            <person name="Tocheva E.I."/>
            <person name="Muller A."/>
            <person name="Dobro M.J."/>
            <person name="Jensen G.J."/>
        </authorList>
    </citation>
    <scope>NUCLEOTIDE SEQUENCE [LARGE SCALE GENOMIC DNA]</scope>
    <source>
        <strain evidence="10 11">ATCC 19624</strain>
    </source>
</reference>
<dbReference type="GO" id="GO:0016740">
    <property type="term" value="F:transferase activity"/>
    <property type="evidence" value="ECO:0007669"/>
    <property type="project" value="UniProtKB-KW"/>
</dbReference>
<protein>
    <submittedName>
        <fullName evidence="10">Erfk/ybis/ycfs/ynhg family protein</fullName>
    </submittedName>
</protein>
<name>F3KTU8_9BURK</name>
<dbReference type="InterPro" id="IPR032710">
    <property type="entry name" value="NTF2-like_dom_sf"/>
</dbReference>
<dbReference type="Pfam" id="PF24125">
    <property type="entry name" value="Cds6_C"/>
    <property type="match status" value="1"/>
</dbReference>
<evidence type="ECO:0000256" key="6">
    <source>
        <dbReference type="ARBA" id="ARBA00023316"/>
    </source>
</evidence>
<evidence type="ECO:0000256" key="4">
    <source>
        <dbReference type="ARBA" id="ARBA00022960"/>
    </source>
</evidence>
<dbReference type="Gene3D" id="3.10.450.50">
    <property type="match status" value="1"/>
</dbReference>
<evidence type="ECO:0000256" key="7">
    <source>
        <dbReference type="PROSITE-ProRule" id="PRU01373"/>
    </source>
</evidence>
<evidence type="ECO:0000313" key="10">
    <source>
        <dbReference type="EMBL" id="EGI76776.1"/>
    </source>
</evidence>
<keyword evidence="8" id="KW-0732">Signal</keyword>
<feature type="active site" description="Proton donor/acceptor" evidence="7">
    <location>
        <position position="257"/>
    </location>
</feature>
<dbReference type="EMBL" id="AEGR01000057">
    <property type="protein sequence ID" value="EGI76776.1"/>
    <property type="molecule type" value="Genomic_DNA"/>
</dbReference>
<dbReference type="GO" id="GO:0004180">
    <property type="term" value="F:carboxypeptidase activity"/>
    <property type="evidence" value="ECO:0007669"/>
    <property type="project" value="UniProtKB-ARBA"/>
</dbReference>
<organism evidence="10 11">
    <name type="scientific">Hylemonella gracilis ATCC 19624</name>
    <dbReference type="NCBI Taxonomy" id="887062"/>
    <lineage>
        <taxon>Bacteria</taxon>
        <taxon>Pseudomonadati</taxon>
        <taxon>Pseudomonadota</taxon>
        <taxon>Betaproteobacteria</taxon>
        <taxon>Burkholderiales</taxon>
        <taxon>Comamonadaceae</taxon>
        <taxon>Hylemonella</taxon>
    </lineage>
</organism>
<dbReference type="STRING" id="887062.HGR_09398"/>
<dbReference type="PANTHER" id="PTHR36699">
    <property type="entry name" value="LD-TRANSPEPTIDASE"/>
    <property type="match status" value="1"/>
</dbReference>
<dbReference type="OrthoDB" id="9809748at2"/>
<feature type="active site" description="Nucleophile" evidence="7">
    <location>
        <position position="274"/>
    </location>
</feature>
<keyword evidence="4 7" id="KW-0133">Cell shape</keyword>
<feature type="chain" id="PRO_5003298353" evidence="8">
    <location>
        <begin position="33"/>
        <end position="432"/>
    </location>
</feature>
<keyword evidence="6 7" id="KW-0961">Cell wall biogenesis/degradation</keyword>
<dbReference type="PANTHER" id="PTHR36699:SF1">
    <property type="entry name" value="L,D-TRANSPEPTIDASE YAFK-RELATED"/>
    <property type="match status" value="1"/>
</dbReference>
<dbReference type="SUPFAM" id="SSF141523">
    <property type="entry name" value="L,D-transpeptidase catalytic domain-like"/>
    <property type="match status" value="1"/>
</dbReference>
<sequence>MKRAVFLTPPRVAVLVLAALGLCTTQQGRAQAQTVAAISPAPILTSAGSKLSPEARLVDIYRLVGMGQLNEAREAARRLAQDHPNFQLAQLVYGDLLLAQARALNGLGNAPALLTTGVGAQTLAELRHESEVRLAALRERPPAGAVPTQFLALAPNVRHAIAVDASRARLYLFENQAQANEGARMRLIADYYVSVGKYGIEKTTEGDARTPLGVYFTLHRLDKRSLPNFYGAGALPINYPNILDRRRGKTGSGIWLHGTPPNQFARAPLATNGCVVLSDPDLEHVLRTVAPSTTPVVIASRLEWAQPTQLQAERQSFETVLAAWRQAKTSGDLQQMLRFYAEDFSGFRGRTLREWELVLRVELARDEGRAIELQNLSYLRWTDEEDTMIVTFEEASAPGQDNRPGVAKGQVKRQYWSRQGQEWKIIFEGTLG</sequence>
<evidence type="ECO:0000259" key="9">
    <source>
        <dbReference type="PROSITE" id="PS52029"/>
    </source>
</evidence>
<comment type="similarity">
    <text evidence="2">Belongs to the YkuD family.</text>
</comment>
<dbReference type="Pfam" id="PF03734">
    <property type="entry name" value="YkuD"/>
    <property type="match status" value="1"/>
</dbReference>
<feature type="domain" description="L,D-TPase catalytic" evidence="9">
    <location>
        <begin position="159"/>
        <end position="299"/>
    </location>
</feature>